<gene>
    <name evidence="1" type="ORF">T23_12620</name>
</gene>
<proteinExistence type="predicted"/>
<reference evidence="1" key="1">
    <citation type="journal article" date="2024" name="Int. J. Syst. Evol. Microbiol.">
        <title>Turicibacter faecis sp. nov., isolated from faeces of heart failure mouse model.</title>
        <authorList>
            <person name="Imamura Y."/>
            <person name="Motooka D."/>
            <person name="Nakajima Y."/>
            <person name="Ito S."/>
            <person name="Kitakaze M."/>
            <person name="Iida T."/>
            <person name="Nakamura S."/>
        </authorList>
    </citation>
    <scope>NUCLEOTIDE SEQUENCE</scope>
    <source>
        <strain evidence="1">TC023</strain>
    </source>
</reference>
<sequence>MNVYWKPVVNQMMIEDGFNQQLQEVEDKIIAWSRGELSLTGDLLETFVKDKVSDYKNSFVKIVMPFQTEEECRRYLNDFYEKYVDVIHMFPCDPWAWIYKLESMTYGEYDIRCIHVPTLEGAYKAHHLV</sequence>
<dbReference type="RefSeq" id="WP_161831692.1">
    <property type="nucleotide sequence ID" value="NZ_AP028127.1"/>
</dbReference>
<evidence type="ECO:0000313" key="1">
    <source>
        <dbReference type="EMBL" id="BEH91160.1"/>
    </source>
</evidence>
<keyword evidence="2" id="KW-1185">Reference proteome</keyword>
<evidence type="ECO:0000313" key="2">
    <source>
        <dbReference type="Proteomes" id="UP001432099"/>
    </source>
</evidence>
<accession>A0ABM8IJ63</accession>
<dbReference type="Proteomes" id="UP001432099">
    <property type="component" value="Chromosome"/>
</dbReference>
<protein>
    <submittedName>
        <fullName evidence="1">Uncharacterized protein</fullName>
    </submittedName>
</protein>
<dbReference type="EMBL" id="AP028127">
    <property type="protein sequence ID" value="BEH91160.1"/>
    <property type="molecule type" value="Genomic_DNA"/>
</dbReference>
<name>A0ABM8IJ63_9FIRM</name>
<organism evidence="1 2">
    <name type="scientific">Turicibacter faecis</name>
    <dbReference type="NCBI Taxonomy" id="2963365"/>
    <lineage>
        <taxon>Bacteria</taxon>
        <taxon>Bacillati</taxon>
        <taxon>Bacillota</taxon>
        <taxon>Erysipelotrichia</taxon>
        <taxon>Erysipelotrichales</taxon>
        <taxon>Turicibacteraceae</taxon>
        <taxon>Turicibacter</taxon>
    </lineage>
</organism>